<dbReference type="AlphaFoldDB" id="A0A2U1JD72"/>
<evidence type="ECO:0000256" key="5">
    <source>
        <dbReference type="ARBA" id="ARBA00023136"/>
    </source>
</evidence>
<keyword evidence="5" id="KW-0472">Membrane</keyword>
<dbReference type="GO" id="GO:1903569">
    <property type="term" value="P:positive regulation of protein localization to ciliary membrane"/>
    <property type="evidence" value="ECO:0007669"/>
    <property type="project" value="TreeGrafter"/>
</dbReference>
<evidence type="ECO:0000256" key="1">
    <source>
        <dbReference type="ARBA" id="ARBA00004370"/>
    </source>
</evidence>
<protein>
    <recommendedName>
        <fullName evidence="7">EF-hand domain-containing protein</fullName>
    </recommendedName>
</protein>
<feature type="region of interest" description="Disordered" evidence="6">
    <location>
        <begin position="1"/>
        <end position="24"/>
    </location>
</feature>
<comment type="subcellular location">
    <subcellularLocation>
        <location evidence="1">Membrane</location>
    </subcellularLocation>
</comment>
<dbReference type="Pfam" id="PF13499">
    <property type="entry name" value="EF-hand_7"/>
    <property type="match status" value="1"/>
</dbReference>
<dbReference type="PANTHER" id="PTHR46819">
    <property type="entry name" value="EF-HAND CALCIUM-BINDING DOMAIN-CONTAINING PROTEIN 7"/>
    <property type="match status" value="1"/>
</dbReference>
<evidence type="ECO:0000256" key="2">
    <source>
        <dbReference type="ARBA" id="ARBA00022723"/>
    </source>
</evidence>
<proteinExistence type="predicted"/>
<evidence type="ECO:0000259" key="7">
    <source>
        <dbReference type="PROSITE" id="PS50222"/>
    </source>
</evidence>
<keyword evidence="9" id="KW-1185">Reference proteome</keyword>
<dbReference type="InterPro" id="IPR052266">
    <property type="entry name" value="Miro-EF-hand_domain"/>
</dbReference>
<dbReference type="InterPro" id="IPR011992">
    <property type="entry name" value="EF-hand-dom_pair"/>
</dbReference>
<dbReference type="InterPro" id="IPR018247">
    <property type="entry name" value="EF_Hand_1_Ca_BS"/>
</dbReference>
<dbReference type="Gene3D" id="1.10.238.10">
    <property type="entry name" value="EF-hand"/>
    <property type="match status" value="1"/>
</dbReference>
<keyword evidence="2" id="KW-0479">Metal-binding</keyword>
<organism evidence="8 9">
    <name type="scientific">Smittium angustum</name>
    <dbReference type="NCBI Taxonomy" id="133377"/>
    <lineage>
        <taxon>Eukaryota</taxon>
        <taxon>Fungi</taxon>
        <taxon>Fungi incertae sedis</taxon>
        <taxon>Zoopagomycota</taxon>
        <taxon>Kickxellomycotina</taxon>
        <taxon>Harpellomycetes</taxon>
        <taxon>Harpellales</taxon>
        <taxon>Legeriomycetaceae</taxon>
        <taxon>Smittium</taxon>
    </lineage>
</organism>
<dbReference type="EMBL" id="MBFU01000037">
    <property type="protein sequence ID" value="PWA03040.1"/>
    <property type="molecule type" value="Genomic_DNA"/>
</dbReference>
<evidence type="ECO:0000313" key="8">
    <source>
        <dbReference type="EMBL" id="PWA03040.1"/>
    </source>
</evidence>
<evidence type="ECO:0000256" key="4">
    <source>
        <dbReference type="ARBA" id="ARBA00022837"/>
    </source>
</evidence>
<keyword evidence="3" id="KW-0677">Repeat</keyword>
<sequence length="136" mass="15651">MSKKLNKNEPDLKIQTENFETDPAEKSAKLLDENMDLSDKFADALKEIFNRYDLDRDGALNDKEIEAFAQFTNGNAFSEAELNEIKLYLNCNDEGHLTLSGFYELYSLQASSGDEEETWNDLIKHGYNKQLERKSI</sequence>
<dbReference type="PANTHER" id="PTHR46819:SF1">
    <property type="entry name" value="EF-HAND CALCIUM-BINDING DOMAIN-CONTAINING PROTEIN 7"/>
    <property type="match status" value="1"/>
</dbReference>
<dbReference type="GO" id="GO:0098797">
    <property type="term" value="C:plasma membrane protein complex"/>
    <property type="evidence" value="ECO:0007669"/>
    <property type="project" value="TreeGrafter"/>
</dbReference>
<evidence type="ECO:0000256" key="6">
    <source>
        <dbReference type="SAM" id="MobiDB-lite"/>
    </source>
</evidence>
<gene>
    <name evidence="8" type="ORF">BB558_000807</name>
</gene>
<reference evidence="8 9" key="1">
    <citation type="journal article" date="2018" name="MBio">
        <title>Comparative Genomics Reveals the Core Gene Toolbox for the Fungus-Insect Symbiosis.</title>
        <authorList>
            <person name="Wang Y."/>
            <person name="Stata M."/>
            <person name="Wang W."/>
            <person name="Stajich J.E."/>
            <person name="White M.M."/>
            <person name="Moncalvo J.M."/>
        </authorList>
    </citation>
    <scope>NUCLEOTIDE SEQUENCE [LARGE SCALE GENOMIC DNA]</scope>
    <source>
        <strain evidence="8 9">AUS-126-30</strain>
    </source>
</reference>
<dbReference type="Proteomes" id="UP000245591">
    <property type="component" value="Unassembled WGS sequence"/>
</dbReference>
<feature type="domain" description="EF-hand" evidence="7">
    <location>
        <begin position="40"/>
        <end position="75"/>
    </location>
</feature>
<feature type="compositionally biased region" description="Basic and acidic residues" evidence="6">
    <location>
        <begin position="1"/>
        <end position="14"/>
    </location>
</feature>
<evidence type="ECO:0000313" key="9">
    <source>
        <dbReference type="Proteomes" id="UP000245591"/>
    </source>
</evidence>
<dbReference type="GO" id="GO:0005509">
    <property type="term" value="F:calcium ion binding"/>
    <property type="evidence" value="ECO:0007669"/>
    <property type="project" value="InterPro"/>
</dbReference>
<dbReference type="PROSITE" id="PS50222">
    <property type="entry name" value="EF_HAND_2"/>
    <property type="match status" value="1"/>
</dbReference>
<dbReference type="InterPro" id="IPR002048">
    <property type="entry name" value="EF_hand_dom"/>
</dbReference>
<name>A0A2U1JD72_SMIAN</name>
<evidence type="ECO:0000256" key="3">
    <source>
        <dbReference type="ARBA" id="ARBA00022737"/>
    </source>
</evidence>
<keyword evidence="4" id="KW-0106">Calcium</keyword>
<accession>A0A2U1JD72</accession>
<dbReference type="GO" id="GO:0060170">
    <property type="term" value="C:ciliary membrane"/>
    <property type="evidence" value="ECO:0007669"/>
    <property type="project" value="TreeGrafter"/>
</dbReference>
<comment type="caution">
    <text evidence="8">The sequence shown here is derived from an EMBL/GenBank/DDBJ whole genome shotgun (WGS) entry which is preliminary data.</text>
</comment>
<dbReference type="PROSITE" id="PS00018">
    <property type="entry name" value="EF_HAND_1"/>
    <property type="match status" value="1"/>
</dbReference>
<dbReference type="SUPFAM" id="SSF47473">
    <property type="entry name" value="EF-hand"/>
    <property type="match status" value="1"/>
</dbReference>